<dbReference type="InterPro" id="IPR038371">
    <property type="entry name" value="Cu_polyphenol_OxRdtase_sf"/>
</dbReference>
<dbReference type="STRING" id="880157.AB204_01650"/>
<dbReference type="InterPro" id="IPR011324">
    <property type="entry name" value="Cytotoxic_necrot_fac-like_cat"/>
</dbReference>
<evidence type="ECO:0000256" key="2">
    <source>
        <dbReference type="ARBA" id="ARBA00001947"/>
    </source>
</evidence>
<keyword evidence="8" id="KW-0560">Oxidoreductase</keyword>
<gene>
    <name evidence="14" type="ORF">AB204_01650</name>
</gene>
<keyword evidence="15" id="KW-1185">Reference proteome</keyword>
<keyword evidence="5" id="KW-0479">Metal-binding</keyword>
<evidence type="ECO:0000256" key="1">
    <source>
        <dbReference type="ARBA" id="ARBA00000553"/>
    </source>
</evidence>
<evidence type="ECO:0000256" key="7">
    <source>
        <dbReference type="ARBA" id="ARBA00022833"/>
    </source>
</evidence>
<evidence type="ECO:0000256" key="9">
    <source>
        <dbReference type="ARBA" id="ARBA00023008"/>
    </source>
</evidence>
<dbReference type="PATRIC" id="fig|880157.4.peg.342"/>
<dbReference type="OrthoDB" id="4279at2"/>
<organism evidence="14 15">
    <name type="scientific">Xenorhabdus khoisanae</name>
    <dbReference type="NCBI Taxonomy" id="880157"/>
    <lineage>
        <taxon>Bacteria</taxon>
        <taxon>Pseudomonadati</taxon>
        <taxon>Pseudomonadota</taxon>
        <taxon>Gammaproteobacteria</taxon>
        <taxon>Enterobacterales</taxon>
        <taxon>Morganellaceae</taxon>
        <taxon>Xenorhabdus</taxon>
    </lineage>
</organism>
<dbReference type="CDD" id="cd16833">
    <property type="entry name" value="YfiH"/>
    <property type="match status" value="1"/>
</dbReference>
<dbReference type="FunFam" id="3.60.140.10:FF:000001">
    <property type="entry name" value="Polyphenol oxidase"/>
    <property type="match status" value="1"/>
</dbReference>
<dbReference type="GO" id="GO:0005507">
    <property type="term" value="F:copper ion binding"/>
    <property type="evidence" value="ECO:0007669"/>
    <property type="project" value="TreeGrafter"/>
</dbReference>
<reference evidence="14 15" key="1">
    <citation type="submission" date="2015-06" db="EMBL/GenBank/DDBJ databases">
        <title>Draft Whole-Genome Sequence of the Entomopathogenic Bacterium Xenorhabdus khoisanae.</title>
        <authorList>
            <person name="Naidoo S."/>
            <person name="Featherston J."/>
            <person name="Gray V.M."/>
        </authorList>
    </citation>
    <scope>NUCLEOTIDE SEQUENCE [LARGE SCALE GENOMIC DNA]</scope>
    <source>
        <strain evidence="14 15">MCB</strain>
    </source>
</reference>
<keyword evidence="9" id="KW-0186">Copper</keyword>
<comment type="catalytic activity">
    <reaction evidence="11">
        <text>adenosine + phosphate = alpha-D-ribose 1-phosphate + adenine</text>
        <dbReference type="Rhea" id="RHEA:27642"/>
        <dbReference type="ChEBI" id="CHEBI:16335"/>
        <dbReference type="ChEBI" id="CHEBI:16708"/>
        <dbReference type="ChEBI" id="CHEBI:43474"/>
        <dbReference type="ChEBI" id="CHEBI:57720"/>
        <dbReference type="EC" id="2.4.2.1"/>
    </reaction>
    <physiologicalReaction direction="left-to-right" evidence="11">
        <dbReference type="Rhea" id="RHEA:27643"/>
    </physiologicalReaction>
</comment>
<accession>A0A0J5FY29</accession>
<comment type="cofactor">
    <cofactor evidence="2">
        <name>Zn(2+)</name>
        <dbReference type="ChEBI" id="CHEBI:29105"/>
    </cofactor>
</comment>
<dbReference type="PANTHER" id="PTHR30616:SF2">
    <property type="entry name" value="PURINE NUCLEOSIDE PHOSPHORYLASE LACC1"/>
    <property type="match status" value="1"/>
</dbReference>
<evidence type="ECO:0000313" key="15">
    <source>
        <dbReference type="Proteomes" id="UP000036277"/>
    </source>
</evidence>
<dbReference type="NCBIfam" id="NF007998">
    <property type="entry name" value="PRK10723.1"/>
    <property type="match status" value="1"/>
</dbReference>
<evidence type="ECO:0000256" key="3">
    <source>
        <dbReference type="ARBA" id="ARBA00007353"/>
    </source>
</evidence>
<evidence type="ECO:0000256" key="13">
    <source>
        <dbReference type="RuleBase" id="RU361274"/>
    </source>
</evidence>
<dbReference type="Proteomes" id="UP000036277">
    <property type="component" value="Unassembled WGS sequence"/>
</dbReference>
<evidence type="ECO:0000313" key="14">
    <source>
        <dbReference type="EMBL" id="KMJ46847.1"/>
    </source>
</evidence>
<dbReference type="Pfam" id="PF02578">
    <property type="entry name" value="Cu-oxidase_4"/>
    <property type="match status" value="1"/>
</dbReference>
<comment type="catalytic activity">
    <reaction evidence="10">
        <text>adenosine + H2O + H(+) = inosine + NH4(+)</text>
        <dbReference type="Rhea" id="RHEA:24408"/>
        <dbReference type="ChEBI" id="CHEBI:15377"/>
        <dbReference type="ChEBI" id="CHEBI:15378"/>
        <dbReference type="ChEBI" id="CHEBI:16335"/>
        <dbReference type="ChEBI" id="CHEBI:17596"/>
        <dbReference type="ChEBI" id="CHEBI:28938"/>
        <dbReference type="EC" id="3.5.4.4"/>
    </reaction>
    <physiologicalReaction direction="left-to-right" evidence="10">
        <dbReference type="Rhea" id="RHEA:24409"/>
    </physiologicalReaction>
</comment>
<comment type="caution">
    <text evidence="14">The sequence shown here is derived from an EMBL/GenBank/DDBJ whole genome shotgun (WGS) entry which is preliminary data.</text>
</comment>
<sequence>MTSLIFPDWPQPDNVGACSTTRLGGVSLPPYDSLNLGAHVGDKPESVEQNRTLLVEYAQLPQHPTWLEQVHGTRVITLGSQSHDGQSQENNQADAVYTNIPGQVCAVMTADCLPVLFCSISGDEVAAAHAGWRGLCAGVLENTVSRFNAKPEMIRVWLGPAIGPEKFEVGSEVRDAFIATNPDLAQAFTPYGDKFLANIYLLAKLKLQSVGITDIFGGTACTATEEKNFFSYRRDGNTGRMATLIWLR</sequence>
<evidence type="ECO:0000256" key="8">
    <source>
        <dbReference type="ARBA" id="ARBA00023002"/>
    </source>
</evidence>
<comment type="similarity">
    <text evidence="3 13">Belongs to the purine nucleoside phosphorylase YfiH/LACC1 family.</text>
</comment>
<dbReference type="SUPFAM" id="SSF64438">
    <property type="entry name" value="CNF1/YfiH-like putative cysteine hydrolases"/>
    <property type="match status" value="1"/>
</dbReference>
<keyword evidence="4" id="KW-0808">Transferase</keyword>
<evidence type="ECO:0000256" key="5">
    <source>
        <dbReference type="ARBA" id="ARBA00022723"/>
    </source>
</evidence>
<evidence type="ECO:0000256" key="12">
    <source>
        <dbReference type="ARBA" id="ARBA00049893"/>
    </source>
</evidence>
<dbReference type="InterPro" id="IPR003730">
    <property type="entry name" value="Cu_polyphenol_OxRdtase"/>
</dbReference>
<dbReference type="GO" id="GO:0016491">
    <property type="term" value="F:oxidoreductase activity"/>
    <property type="evidence" value="ECO:0007669"/>
    <property type="project" value="UniProtKB-KW"/>
</dbReference>
<comment type="catalytic activity">
    <reaction evidence="12">
        <text>S-methyl-5'-thioadenosine + phosphate = 5-(methylsulfanyl)-alpha-D-ribose 1-phosphate + adenine</text>
        <dbReference type="Rhea" id="RHEA:11852"/>
        <dbReference type="ChEBI" id="CHEBI:16708"/>
        <dbReference type="ChEBI" id="CHEBI:17509"/>
        <dbReference type="ChEBI" id="CHEBI:43474"/>
        <dbReference type="ChEBI" id="CHEBI:58533"/>
        <dbReference type="EC" id="2.4.2.28"/>
    </reaction>
    <physiologicalReaction direction="left-to-right" evidence="12">
        <dbReference type="Rhea" id="RHEA:11853"/>
    </physiologicalReaction>
</comment>
<evidence type="ECO:0000256" key="10">
    <source>
        <dbReference type="ARBA" id="ARBA00047989"/>
    </source>
</evidence>
<keyword evidence="6" id="KW-0378">Hydrolase</keyword>
<proteinExistence type="inferred from homology"/>
<evidence type="ECO:0000256" key="11">
    <source>
        <dbReference type="ARBA" id="ARBA00048968"/>
    </source>
</evidence>
<dbReference type="EMBL" id="LFCV01000008">
    <property type="protein sequence ID" value="KMJ46847.1"/>
    <property type="molecule type" value="Genomic_DNA"/>
</dbReference>
<comment type="catalytic activity">
    <reaction evidence="1">
        <text>inosine + phosphate = alpha-D-ribose 1-phosphate + hypoxanthine</text>
        <dbReference type="Rhea" id="RHEA:27646"/>
        <dbReference type="ChEBI" id="CHEBI:17368"/>
        <dbReference type="ChEBI" id="CHEBI:17596"/>
        <dbReference type="ChEBI" id="CHEBI:43474"/>
        <dbReference type="ChEBI" id="CHEBI:57720"/>
        <dbReference type="EC" id="2.4.2.1"/>
    </reaction>
    <physiologicalReaction direction="left-to-right" evidence="1">
        <dbReference type="Rhea" id="RHEA:27647"/>
    </physiologicalReaction>
</comment>
<dbReference type="RefSeq" id="WP_047961652.1">
    <property type="nucleotide sequence ID" value="NZ_CAWMBG010000008.1"/>
</dbReference>
<evidence type="ECO:0000256" key="4">
    <source>
        <dbReference type="ARBA" id="ARBA00022679"/>
    </source>
</evidence>
<dbReference type="AlphaFoldDB" id="A0A0J5FY29"/>
<keyword evidence="7" id="KW-0862">Zinc</keyword>
<name>A0A0J5FY29_9GAMM</name>
<dbReference type="GO" id="GO:0016787">
    <property type="term" value="F:hydrolase activity"/>
    <property type="evidence" value="ECO:0007669"/>
    <property type="project" value="UniProtKB-KW"/>
</dbReference>
<dbReference type="Gene3D" id="3.60.140.10">
    <property type="entry name" value="CNF1/YfiH-like putative cysteine hydrolases"/>
    <property type="match status" value="1"/>
</dbReference>
<evidence type="ECO:0000256" key="6">
    <source>
        <dbReference type="ARBA" id="ARBA00022801"/>
    </source>
</evidence>
<protein>
    <recommendedName>
        <fullName evidence="13">Purine nucleoside phosphorylase</fullName>
    </recommendedName>
</protein>
<dbReference type="NCBIfam" id="TIGR00726">
    <property type="entry name" value="peptidoglycan editing factor PgeF"/>
    <property type="match status" value="1"/>
</dbReference>
<dbReference type="GO" id="GO:0017061">
    <property type="term" value="F:S-methyl-5-thioadenosine phosphorylase activity"/>
    <property type="evidence" value="ECO:0007669"/>
    <property type="project" value="UniProtKB-EC"/>
</dbReference>
<dbReference type="PANTHER" id="PTHR30616">
    <property type="entry name" value="UNCHARACTERIZED PROTEIN YFIH"/>
    <property type="match status" value="1"/>
</dbReference>